<keyword evidence="2" id="KW-1185">Reference proteome</keyword>
<evidence type="ECO:0000313" key="1">
    <source>
        <dbReference type="EMBL" id="EWS73484.1"/>
    </source>
</evidence>
<evidence type="ECO:0000313" key="2">
    <source>
        <dbReference type="Proteomes" id="UP000009168"/>
    </source>
</evidence>
<dbReference type="GeneID" id="24437462"/>
<name>W7XIP1_TETTS</name>
<accession>W7XIP1</accession>
<dbReference type="EMBL" id="GG662639">
    <property type="protein sequence ID" value="EWS73484.1"/>
    <property type="molecule type" value="Genomic_DNA"/>
</dbReference>
<gene>
    <name evidence="1" type="ORF">TTHERM_000137609</name>
</gene>
<protein>
    <submittedName>
        <fullName evidence="1">Uncharacterized protein</fullName>
    </submittedName>
</protein>
<dbReference type="KEGG" id="tet:TTHERM_000137609"/>
<organism evidence="1 2">
    <name type="scientific">Tetrahymena thermophila (strain SB210)</name>
    <dbReference type="NCBI Taxonomy" id="312017"/>
    <lineage>
        <taxon>Eukaryota</taxon>
        <taxon>Sar</taxon>
        <taxon>Alveolata</taxon>
        <taxon>Ciliophora</taxon>
        <taxon>Intramacronucleata</taxon>
        <taxon>Oligohymenophorea</taxon>
        <taxon>Hymenostomatida</taxon>
        <taxon>Tetrahymenina</taxon>
        <taxon>Tetrahymenidae</taxon>
        <taxon>Tetrahymena</taxon>
    </lineage>
</organism>
<dbReference type="RefSeq" id="XP_012653966.1">
    <property type="nucleotide sequence ID" value="XM_012798512.1"/>
</dbReference>
<dbReference type="AlphaFoldDB" id="W7XIP1"/>
<dbReference type="Proteomes" id="UP000009168">
    <property type="component" value="Unassembled WGS sequence"/>
</dbReference>
<sequence>MTKNISQTVLKNYFEGQNYQEYFLILPNDKRISGIITICLTHSCLETKMFCSKDLINGQIAQIPNNELQKNQDVTQKQQRQSALN</sequence>
<dbReference type="InParanoid" id="W7XIP1"/>
<reference evidence="2" key="1">
    <citation type="journal article" date="2006" name="PLoS Biol.">
        <title>Macronuclear genome sequence of the ciliate Tetrahymena thermophila, a model eukaryote.</title>
        <authorList>
            <person name="Eisen J.A."/>
            <person name="Coyne R.S."/>
            <person name="Wu M."/>
            <person name="Wu D."/>
            <person name="Thiagarajan M."/>
            <person name="Wortman J.R."/>
            <person name="Badger J.H."/>
            <person name="Ren Q."/>
            <person name="Amedeo P."/>
            <person name="Jones K.M."/>
            <person name="Tallon L.J."/>
            <person name="Delcher A.L."/>
            <person name="Salzberg S.L."/>
            <person name="Silva J.C."/>
            <person name="Haas B.J."/>
            <person name="Majoros W.H."/>
            <person name="Farzad M."/>
            <person name="Carlton J.M."/>
            <person name="Smith R.K. Jr."/>
            <person name="Garg J."/>
            <person name="Pearlman R.E."/>
            <person name="Karrer K.M."/>
            <person name="Sun L."/>
            <person name="Manning G."/>
            <person name="Elde N.C."/>
            <person name="Turkewitz A.P."/>
            <person name="Asai D.J."/>
            <person name="Wilkes D.E."/>
            <person name="Wang Y."/>
            <person name="Cai H."/>
            <person name="Collins K."/>
            <person name="Stewart B.A."/>
            <person name="Lee S.R."/>
            <person name="Wilamowska K."/>
            <person name="Weinberg Z."/>
            <person name="Ruzzo W.L."/>
            <person name="Wloga D."/>
            <person name="Gaertig J."/>
            <person name="Frankel J."/>
            <person name="Tsao C.-C."/>
            <person name="Gorovsky M.A."/>
            <person name="Keeling P.J."/>
            <person name="Waller R.F."/>
            <person name="Patron N.J."/>
            <person name="Cherry J.M."/>
            <person name="Stover N.A."/>
            <person name="Krieger C.J."/>
            <person name="del Toro C."/>
            <person name="Ryder H.F."/>
            <person name="Williamson S.C."/>
            <person name="Barbeau R.A."/>
            <person name="Hamilton E.P."/>
            <person name="Orias E."/>
        </authorList>
    </citation>
    <scope>NUCLEOTIDE SEQUENCE [LARGE SCALE GENOMIC DNA]</scope>
    <source>
        <strain evidence="2">SB210</strain>
    </source>
</reference>
<proteinExistence type="predicted"/>